<dbReference type="Proteomes" id="UP000694920">
    <property type="component" value="Unplaced"/>
</dbReference>
<dbReference type="KEGG" id="ccin:107268247"/>
<reference evidence="3" key="1">
    <citation type="submission" date="2025-08" db="UniProtKB">
        <authorList>
            <consortium name="RefSeq"/>
        </authorList>
    </citation>
    <scope>IDENTIFICATION</scope>
</reference>
<dbReference type="RefSeq" id="XP_015596322.1">
    <property type="nucleotide sequence ID" value="XM_015740836.2"/>
</dbReference>
<keyword evidence="1" id="KW-0732">Signal</keyword>
<keyword evidence="2" id="KW-1185">Reference proteome</keyword>
<evidence type="ECO:0000256" key="1">
    <source>
        <dbReference type="SAM" id="SignalP"/>
    </source>
</evidence>
<name>A0AAJ7FKH5_CEPCN</name>
<dbReference type="GeneID" id="107268247"/>
<evidence type="ECO:0000313" key="2">
    <source>
        <dbReference type="Proteomes" id="UP000694920"/>
    </source>
</evidence>
<accession>A0AAJ7FKH5</accession>
<dbReference type="Pfam" id="PF24664">
    <property type="entry name" value="Monjiviricetes_fusion"/>
    <property type="match status" value="1"/>
</dbReference>
<organism evidence="2 3">
    <name type="scientific">Cephus cinctus</name>
    <name type="common">Wheat stem sawfly</name>
    <dbReference type="NCBI Taxonomy" id="211228"/>
    <lineage>
        <taxon>Eukaryota</taxon>
        <taxon>Metazoa</taxon>
        <taxon>Ecdysozoa</taxon>
        <taxon>Arthropoda</taxon>
        <taxon>Hexapoda</taxon>
        <taxon>Insecta</taxon>
        <taxon>Pterygota</taxon>
        <taxon>Neoptera</taxon>
        <taxon>Endopterygota</taxon>
        <taxon>Hymenoptera</taxon>
        <taxon>Cephoidea</taxon>
        <taxon>Cephidae</taxon>
        <taxon>Cephus</taxon>
    </lineage>
</organism>
<gene>
    <name evidence="3" type="primary">LOC107268247</name>
</gene>
<evidence type="ECO:0000313" key="3">
    <source>
        <dbReference type="RefSeq" id="XP_015596322.1"/>
    </source>
</evidence>
<sequence length="235" mass="26584">MFMRKIKRVMIIIAIIFIPKSQSIIGYDCKVNNLNITTVSLLQVGTCDLPINKPIVENVEIQLLQLTDFMSTEVLQCKIEIDRTIYYCGMYSHISVVNNGRREYIQETTKEQCQKIHNTRTIQMTLGNIIVGLPMNATSDYPIPLAGKIGNDGSCKGVQYSDPYGSWSDVIVQANVKISVYNFNAVVHLNENRISMPSPSHIQENNSAIKRTSKAVHSRNQEGWNFCKKGTTRHE</sequence>
<feature type="chain" id="PRO_5042477624" evidence="1">
    <location>
        <begin position="24"/>
        <end position="235"/>
    </location>
</feature>
<dbReference type="AlphaFoldDB" id="A0AAJ7FKH5"/>
<protein>
    <submittedName>
        <fullName evidence="3">Uncharacterized protein LOC107268247</fullName>
    </submittedName>
</protein>
<feature type="signal peptide" evidence="1">
    <location>
        <begin position="1"/>
        <end position="23"/>
    </location>
</feature>
<proteinExistence type="predicted"/>